<dbReference type="EMBL" id="JBBPBM010000032">
    <property type="protein sequence ID" value="KAK8534011.1"/>
    <property type="molecule type" value="Genomic_DNA"/>
</dbReference>
<comment type="caution">
    <text evidence="1">The sequence shown here is derived from an EMBL/GenBank/DDBJ whole genome shotgun (WGS) entry which is preliminary data.</text>
</comment>
<proteinExistence type="predicted"/>
<protein>
    <submittedName>
        <fullName evidence="1">Uncharacterized protein</fullName>
    </submittedName>
</protein>
<sequence>MLSLWVPTLRPRVNPYGPKVTPWVAPTPTGPRTTVSTIFCTYWDTLSSVAHTAGFRGLHLVVSEPRLVNPGHGRVQPSNILIGDPVPDPPPPVDPPAPEVPHVPRGLFDENLDRQFLQLIQGAVRAANVVPEVPISQTLISSGVRTFTSSPDGAPTDAEDWLRDTERRMDQLGFDPAKKYQGAVSMLDGNAHVWWESVVTIVPDKCLLALYFRMIFTPLGVICRELISLGRTQKQQDLDEGSCTEATPMEKT</sequence>
<gene>
    <name evidence="1" type="ORF">V6N12_047411</name>
</gene>
<reference evidence="1 2" key="1">
    <citation type="journal article" date="2024" name="G3 (Bethesda)">
        <title>Genome assembly of Hibiscus sabdariffa L. provides insights into metabolisms of medicinal natural products.</title>
        <authorList>
            <person name="Kim T."/>
        </authorList>
    </citation>
    <scope>NUCLEOTIDE SEQUENCE [LARGE SCALE GENOMIC DNA]</scope>
    <source>
        <strain evidence="1">TK-2024</strain>
        <tissue evidence="1">Old leaves</tissue>
    </source>
</reference>
<evidence type="ECO:0000313" key="1">
    <source>
        <dbReference type="EMBL" id="KAK8534011.1"/>
    </source>
</evidence>
<keyword evidence="2" id="KW-1185">Reference proteome</keyword>
<organism evidence="1 2">
    <name type="scientific">Hibiscus sabdariffa</name>
    <name type="common">roselle</name>
    <dbReference type="NCBI Taxonomy" id="183260"/>
    <lineage>
        <taxon>Eukaryota</taxon>
        <taxon>Viridiplantae</taxon>
        <taxon>Streptophyta</taxon>
        <taxon>Embryophyta</taxon>
        <taxon>Tracheophyta</taxon>
        <taxon>Spermatophyta</taxon>
        <taxon>Magnoliopsida</taxon>
        <taxon>eudicotyledons</taxon>
        <taxon>Gunneridae</taxon>
        <taxon>Pentapetalae</taxon>
        <taxon>rosids</taxon>
        <taxon>malvids</taxon>
        <taxon>Malvales</taxon>
        <taxon>Malvaceae</taxon>
        <taxon>Malvoideae</taxon>
        <taxon>Hibiscus</taxon>
    </lineage>
</organism>
<dbReference type="Proteomes" id="UP001472677">
    <property type="component" value="Unassembled WGS sequence"/>
</dbReference>
<name>A0ABR2DAT7_9ROSI</name>
<evidence type="ECO:0000313" key="2">
    <source>
        <dbReference type="Proteomes" id="UP001472677"/>
    </source>
</evidence>
<accession>A0ABR2DAT7</accession>